<protein>
    <submittedName>
        <fullName evidence="1">Uncharacterized protein</fullName>
    </submittedName>
</protein>
<dbReference type="AlphaFoldDB" id="A0A9E4N452"/>
<evidence type="ECO:0000313" key="1">
    <source>
        <dbReference type="EMBL" id="MCG7947421.1"/>
    </source>
</evidence>
<accession>A0A9E4N452</accession>
<gene>
    <name evidence="1" type="ORF">JAZ07_13845</name>
</gene>
<proteinExistence type="predicted"/>
<reference evidence="1" key="1">
    <citation type="journal article" date="2021" name="Proc. Natl. Acad. Sci. U.S.A.">
        <title>Global biogeography of chemosynthetic symbionts reveals both localized and globally distributed symbiont groups. .</title>
        <authorList>
            <person name="Osvatic J.T."/>
            <person name="Wilkins L.G.E."/>
            <person name="Leibrecht L."/>
            <person name="Leray M."/>
            <person name="Zauner S."/>
            <person name="Polzin J."/>
            <person name="Camacho Y."/>
            <person name="Gros O."/>
            <person name="van Gils J.A."/>
            <person name="Eisen J.A."/>
            <person name="Petersen J.M."/>
            <person name="Yuen B."/>
        </authorList>
    </citation>
    <scope>NUCLEOTIDE SEQUENCE</scope>
    <source>
        <strain evidence="1">MAGclacostrist064TRANS</strain>
    </source>
</reference>
<comment type="caution">
    <text evidence="1">The sequence shown here is derived from an EMBL/GenBank/DDBJ whole genome shotgun (WGS) entry which is preliminary data.</text>
</comment>
<name>A0A9E4N452_9GAMM</name>
<dbReference type="EMBL" id="JAEPCM010000475">
    <property type="protein sequence ID" value="MCG7947421.1"/>
    <property type="molecule type" value="Genomic_DNA"/>
</dbReference>
<dbReference type="Proteomes" id="UP000886667">
    <property type="component" value="Unassembled WGS sequence"/>
</dbReference>
<organism evidence="1 2">
    <name type="scientific">Candidatus Thiodiazotropha taylori</name>
    <dbReference type="NCBI Taxonomy" id="2792791"/>
    <lineage>
        <taxon>Bacteria</taxon>
        <taxon>Pseudomonadati</taxon>
        <taxon>Pseudomonadota</taxon>
        <taxon>Gammaproteobacteria</taxon>
        <taxon>Chromatiales</taxon>
        <taxon>Sedimenticolaceae</taxon>
        <taxon>Candidatus Thiodiazotropha</taxon>
    </lineage>
</organism>
<evidence type="ECO:0000313" key="2">
    <source>
        <dbReference type="Proteomes" id="UP000886667"/>
    </source>
</evidence>
<sequence length="112" mass="12206">MTHITIKDLDKNEELDQKALRAVTGGNWSYFQNGQYTSMSIGNYGISNYGLSGPLASQLSSFGNYLNGSIMATQGNEAQMYSTVLGGVRNYRIATGGRTWGGFYPGGRGLFW</sequence>